<organism evidence="1 2">
    <name type="scientific">Ruegeria haliotis</name>
    <dbReference type="NCBI Taxonomy" id="2747601"/>
    <lineage>
        <taxon>Bacteria</taxon>
        <taxon>Pseudomonadati</taxon>
        <taxon>Pseudomonadota</taxon>
        <taxon>Alphaproteobacteria</taxon>
        <taxon>Rhodobacterales</taxon>
        <taxon>Roseobacteraceae</taxon>
        <taxon>Ruegeria</taxon>
    </lineage>
</organism>
<dbReference type="Proteomes" id="UP000630805">
    <property type="component" value="Unassembled WGS sequence"/>
</dbReference>
<gene>
    <name evidence="1" type="ORF">HW561_22625</name>
</gene>
<evidence type="ECO:0000313" key="1">
    <source>
        <dbReference type="EMBL" id="NVO58578.1"/>
    </source>
</evidence>
<keyword evidence="2" id="KW-1185">Reference proteome</keyword>
<dbReference type="EMBL" id="JABXWT010000032">
    <property type="protein sequence ID" value="NVO58578.1"/>
    <property type="molecule type" value="Genomic_DNA"/>
</dbReference>
<sequence>MCSACGFPTKPGHWTDAGADAIGDKLQLKFRRAKILNKILNSYGLAVHDDGLTPGIQLRSFTGRTVIVPDLEAVWTEAEAQTGAVLDPLDARFLSVAA</sequence>
<proteinExistence type="predicted"/>
<dbReference type="RefSeq" id="WP_176867619.1">
    <property type="nucleotide sequence ID" value="NZ_JABXWT010000032.1"/>
</dbReference>
<evidence type="ECO:0000313" key="2">
    <source>
        <dbReference type="Proteomes" id="UP000630805"/>
    </source>
</evidence>
<reference evidence="1 2" key="1">
    <citation type="submission" date="2020-06" db="EMBL/GenBank/DDBJ databases">
        <authorList>
            <person name="Cao W.R."/>
        </authorList>
    </citation>
    <scope>NUCLEOTIDE SEQUENCE [LARGE SCALE GENOMIC DNA]</scope>
    <source>
        <strain evidence="1 2">B1Z28</strain>
    </source>
</reference>
<comment type="caution">
    <text evidence="1">The sequence shown here is derived from an EMBL/GenBank/DDBJ whole genome shotgun (WGS) entry which is preliminary data.</text>
</comment>
<protein>
    <submittedName>
        <fullName evidence="1">Uncharacterized protein</fullName>
    </submittedName>
</protein>
<name>A0ABX2PX06_9RHOB</name>
<accession>A0ABX2PX06</accession>